<feature type="domain" description="AB hydrolase-1" evidence="1">
    <location>
        <begin position="15"/>
        <end position="124"/>
    </location>
</feature>
<evidence type="ECO:0000313" key="3">
    <source>
        <dbReference type="Proteomes" id="UP000528286"/>
    </source>
</evidence>
<sequence length="240" mass="25496">MAFRESGTANGEAVPLLLLHGFLSSSAHDWPEESWAGPLARAGQRLILADLPAHGTAPDPVGADAATVTALVEALARKIDAAGGKADILAYSLGSRLAWSLAARHPDKVRRMVLGGLGPHDPFAGLDYGAARRFVRDGTPPADPMTAMLAGFVIRAAERVSARLDLMEALGREPFDPVQEKPVMPVLLLAGSEDRMCEATPLLAAGLGDARHRTVPGDHMAALHHEDFRTEALAFLDRRP</sequence>
<evidence type="ECO:0000313" key="2">
    <source>
        <dbReference type="EMBL" id="MBB4066008.1"/>
    </source>
</evidence>
<dbReference type="InterPro" id="IPR000073">
    <property type="entry name" value="AB_hydrolase_1"/>
</dbReference>
<comment type="caution">
    <text evidence="2">The sequence shown here is derived from an EMBL/GenBank/DDBJ whole genome shotgun (WGS) entry which is preliminary data.</text>
</comment>
<dbReference type="RefSeq" id="WP_183367298.1">
    <property type="nucleotide sequence ID" value="NZ_JACIEZ010000007.1"/>
</dbReference>
<dbReference type="InterPro" id="IPR029058">
    <property type="entry name" value="AB_hydrolase_fold"/>
</dbReference>
<reference evidence="2 3" key="1">
    <citation type="submission" date="2020-08" db="EMBL/GenBank/DDBJ databases">
        <title>Genomic Encyclopedia of Type Strains, Phase IV (KMG-IV): sequencing the most valuable type-strain genomes for metagenomic binning, comparative biology and taxonomic classification.</title>
        <authorList>
            <person name="Goeker M."/>
        </authorList>
    </citation>
    <scope>NUCLEOTIDE SEQUENCE [LARGE SCALE GENOMIC DNA]</scope>
    <source>
        <strain evidence="2 3">DSM 29853</strain>
    </source>
</reference>
<evidence type="ECO:0000259" key="1">
    <source>
        <dbReference type="Pfam" id="PF00561"/>
    </source>
</evidence>
<keyword evidence="3" id="KW-1185">Reference proteome</keyword>
<protein>
    <submittedName>
        <fullName evidence="2">Pimeloyl-ACP methyl ester carboxylesterase</fullName>
    </submittedName>
</protein>
<dbReference type="PANTHER" id="PTHR43194:SF5">
    <property type="entry name" value="PIMELOYL-[ACYL-CARRIER PROTEIN] METHYL ESTER ESTERASE"/>
    <property type="match status" value="1"/>
</dbReference>
<name>A0A7W6NLJ4_9HYPH</name>
<dbReference type="EMBL" id="JACIEZ010000007">
    <property type="protein sequence ID" value="MBB4066008.1"/>
    <property type="molecule type" value="Genomic_DNA"/>
</dbReference>
<gene>
    <name evidence="2" type="ORF">GGR23_003221</name>
</gene>
<proteinExistence type="predicted"/>
<dbReference type="Gene3D" id="3.40.50.1820">
    <property type="entry name" value="alpha/beta hydrolase"/>
    <property type="match status" value="1"/>
</dbReference>
<dbReference type="Pfam" id="PF00561">
    <property type="entry name" value="Abhydrolase_1"/>
    <property type="match status" value="1"/>
</dbReference>
<dbReference type="AlphaFoldDB" id="A0A7W6NLJ4"/>
<organism evidence="2 3">
    <name type="scientific">Gellertiella hungarica</name>
    <dbReference type="NCBI Taxonomy" id="1572859"/>
    <lineage>
        <taxon>Bacteria</taxon>
        <taxon>Pseudomonadati</taxon>
        <taxon>Pseudomonadota</taxon>
        <taxon>Alphaproteobacteria</taxon>
        <taxon>Hyphomicrobiales</taxon>
        <taxon>Rhizobiaceae</taxon>
        <taxon>Gellertiella</taxon>
    </lineage>
</organism>
<dbReference type="SUPFAM" id="SSF53474">
    <property type="entry name" value="alpha/beta-Hydrolases"/>
    <property type="match status" value="1"/>
</dbReference>
<dbReference type="Proteomes" id="UP000528286">
    <property type="component" value="Unassembled WGS sequence"/>
</dbReference>
<dbReference type="PANTHER" id="PTHR43194">
    <property type="entry name" value="HYDROLASE ALPHA/BETA FOLD FAMILY"/>
    <property type="match status" value="1"/>
</dbReference>
<accession>A0A7W6NLJ4</accession>
<dbReference type="InterPro" id="IPR050228">
    <property type="entry name" value="Carboxylesterase_BioH"/>
</dbReference>